<evidence type="ECO:0000256" key="3">
    <source>
        <dbReference type="ARBA" id="ARBA00022692"/>
    </source>
</evidence>
<protein>
    <submittedName>
        <fullName evidence="9">Type II secretion system F family protein</fullName>
    </submittedName>
</protein>
<evidence type="ECO:0000259" key="8">
    <source>
        <dbReference type="Pfam" id="PF00482"/>
    </source>
</evidence>
<comment type="caution">
    <text evidence="9">The sequence shown here is derived from an EMBL/GenBank/DDBJ whole genome shotgun (WGS) entry which is preliminary data.</text>
</comment>
<keyword evidence="3 6" id="KW-0812">Transmembrane</keyword>
<dbReference type="PANTHER" id="PTHR35007">
    <property type="entry name" value="INTEGRAL MEMBRANE PROTEIN-RELATED"/>
    <property type="match status" value="1"/>
</dbReference>
<evidence type="ECO:0000256" key="7">
    <source>
        <dbReference type="SAM" id="SignalP"/>
    </source>
</evidence>
<proteinExistence type="predicted"/>
<evidence type="ECO:0000256" key="2">
    <source>
        <dbReference type="ARBA" id="ARBA00022475"/>
    </source>
</evidence>
<dbReference type="Proteomes" id="UP001597286">
    <property type="component" value="Unassembled WGS sequence"/>
</dbReference>
<sequence>MSAAAVLLLGVAVVVAPGAGDAHVRLTNAPDDPGGDAGASPPDPLAAAGTYDLLAACLRSGMPVSAAAAAVAEQAPEPLGTALRRAANLLALGAEPEIAWQHAGTDPSTEALARLARRSARSGSALADAVTELAAEQRAAVEGAAAAAAERAGVLVSGPLGLCFLPAFLCLGIAPVVIGLATRVLGQGAL</sequence>
<keyword evidence="2" id="KW-1003">Cell membrane</keyword>
<feature type="domain" description="Type II secretion system protein GspF" evidence="8">
    <location>
        <begin position="52"/>
        <end position="171"/>
    </location>
</feature>
<evidence type="ECO:0000256" key="1">
    <source>
        <dbReference type="ARBA" id="ARBA00004651"/>
    </source>
</evidence>
<keyword evidence="10" id="KW-1185">Reference proteome</keyword>
<dbReference type="PANTHER" id="PTHR35007:SF3">
    <property type="entry name" value="POSSIBLE CONSERVED ALANINE RICH MEMBRANE PROTEIN"/>
    <property type="match status" value="1"/>
</dbReference>
<evidence type="ECO:0000256" key="5">
    <source>
        <dbReference type="ARBA" id="ARBA00023136"/>
    </source>
</evidence>
<evidence type="ECO:0000313" key="9">
    <source>
        <dbReference type="EMBL" id="MFD1815897.1"/>
    </source>
</evidence>
<feature type="signal peptide" evidence="7">
    <location>
        <begin position="1"/>
        <end position="16"/>
    </location>
</feature>
<keyword evidence="4 6" id="KW-1133">Transmembrane helix</keyword>
<evidence type="ECO:0000313" key="10">
    <source>
        <dbReference type="Proteomes" id="UP001597286"/>
    </source>
</evidence>
<gene>
    <name evidence="9" type="ORF">ACFSJG_27085</name>
</gene>
<keyword evidence="5 6" id="KW-0472">Membrane</keyword>
<keyword evidence="7" id="KW-0732">Signal</keyword>
<name>A0ABW4PC35_9NOCA</name>
<reference evidence="10" key="1">
    <citation type="journal article" date="2019" name="Int. J. Syst. Evol. Microbiol.">
        <title>The Global Catalogue of Microorganisms (GCM) 10K type strain sequencing project: providing services to taxonomists for standard genome sequencing and annotation.</title>
        <authorList>
            <consortium name="The Broad Institute Genomics Platform"/>
            <consortium name="The Broad Institute Genome Sequencing Center for Infectious Disease"/>
            <person name="Wu L."/>
            <person name="Ma J."/>
        </authorList>
    </citation>
    <scope>NUCLEOTIDE SEQUENCE [LARGE SCALE GENOMIC DNA]</scope>
    <source>
        <strain evidence="10">DT72</strain>
    </source>
</reference>
<accession>A0ABW4PC35</accession>
<feature type="chain" id="PRO_5047541564" evidence="7">
    <location>
        <begin position="17"/>
        <end position="190"/>
    </location>
</feature>
<evidence type="ECO:0000256" key="6">
    <source>
        <dbReference type="SAM" id="Phobius"/>
    </source>
</evidence>
<dbReference type="InterPro" id="IPR018076">
    <property type="entry name" value="T2SS_GspF_dom"/>
</dbReference>
<organism evidence="9 10">
    <name type="scientific">Rhodococcus gannanensis</name>
    <dbReference type="NCBI Taxonomy" id="1960308"/>
    <lineage>
        <taxon>Bacteria</taxon>
        <taxon>Bacillati</taxon>
        <taxon>Actinomycetota</taxon>
        <taxon>Actinomycetes</taxon>
        <taxon>Mycobacteriales</taxon>
        <taxon>Nocardiaceae</taxon>
        <taxon>Rhodococcus</taxon>
    </lineage>
</organism>
<dbReference type="Pfam" id="PF00482">
    <property type="entry name" value="T2SSF"/>
    <property type="match status" value="1"/>
</dbReference>
<dbReference type="EMBL" id="JBHUFB010000022">
    <property type="protein sequence ID" value="MFD1815897.1"/>
    <property type="molecule type" value="Genomic_DNA"/>
</dbReference>
<evidence type="ECO:0000256" key="4">
    <source>
        <dbReference type="ARBA" id="ARBA00022989"/>
    </source>
</evidence>
<comment type="subcellular location">
    <subcellularLocation>
        <location evidence="1">Cell membrane</location>
        <topology evidence="1">Multi-pass membrane protein</topology>
    </subcellularLocation>
</comment>
<feature type="transmembrane region" description="Helical" evidence="6">
    <location>
        <begin position="164"/>
        <end position="185"/>
    </location>
</feature>
<dbReference type="RefSeq" id="WP_378488338.1">
    <property type="nucleotide sequence ID" value="NZ_JBHUFB010000022.1"/>
</dbReference>